<sequence length="459" mass="49513">MVTFTARRSTPRLVAPARPTPRETKTLSDMDDHPGNRAYVPLVEFFVIRDEAGADDGRLMPPPEDPAAVVEAALAEALVYYYPVAGRLQETAGGKLAVDCNGEGVAFADADAAVRLDELVAPLLPPYPCVDELLLDAGDAHVVVGKPIVFMQVTRFRCGGFAIGLWINHCIADGFGMVQFLKAVADVARGEAAPAVLPVWERHLLMARAPPNTAYVHRKLTSLLKDDDPSADATPAAPPSMVCRHFLFGPAEIAVLRGRVAVGGGDDIAASCTRFELLTAAIWRCRAAAWRCLADGEPAIVVFAENVRRRWDRLPRGYYGNALVFHVVHGVAAGELRGMPLGRAAALVRGAKGEDASYEEHVRSTADFMAATRVMPPAAAYREETYMVSDWTRLGEDEVDFGWAKRVGGGVAAPPSPLVSFNAKCVNADGDESVVVTVQLPEAVVERFEKEINEICLKN</sequence>
<dbReference type="InterPro" id="IPR023213">
    <property type="entry name" value="CAT-like_dom_sf"/>
</dbReference>
<organism evidence="4 5">
    <name type="scientific">Urochloa decumbens</name>
    <dbReference type="NCBI Taxonomy" id="240449"/>
    <lineage>
        <taxon>Eukaryota</taxon>
        <taxon>Viridiplantae</taxon>
        <taxon>Streptophyta</taxon>
        <taxon>Embryophyta</taxon>
        <taxon>Tracheophyta</taxon>
        <taxon>Spermatophyta</taxon>
        <taxon>Magnoliopsida</taxon>
        <taxon>Liliopsida</taxon>
        <taxon>Poales</taxon>
        <taxon>Poaceae</taxon>
        <taxon>PACMAD clade</taxon>
        <taxon>Panicoideae</taxon>
        <taxon>Panicodae</taxon>
        <taxon>Paniceae</taxon>
        <taxon>Melinidinae</taxon>
        <taxon>Urochloa</taxon>
    </lineage>
</organism>
<dbReference type="EMBL" id="OZ075111">
    <property type="protein sequence ID" value="CAL4888825.1"/>
    <property type="molecule type" value="Genomic_DNA"/>
</dbReference>
<dbReference type="Proteomes" id="UP001497457">
    <property type="component" value="Chromosome 1b"/>
</dbReference>
<feature type="compositionally biased region" description="Basic and acidic residues" evidence="3">
    <location>
        <begin position="20"/>
        <end position="33"/>
    </location>
</feature>
<dbReference type="Pfam" id="PF02458">
    <property type="entry name" value="Transferase"/>
    <property type="match status" value="1"/>
</dbReference>
<gene>
    <name evidence="4" type="ORF">URODEC1_LOCUS2400</name>
</gene>
<dbReference type="AlphaFoldDB" id="A0ABC8VFJ0"/>
<dbReference type="PANTHER" id="PTHR31147">
    <property type="entry name" value="ACYL TRANSFERASE 4"/>
    <property type="match status" value="1"/>
</dbReference>
<accession>A0ABC8VFJ0</accession>
<dbReference type="Gene3D" id="3.30.559.10">
    <property type="entry name" value="Chloramphenicol acetyltransferase-like domain"/>
    <property type="match status" value="2"/>
</dbReference>
<keyword evidence="2" id="KW-0808">Transferase</keyword>
<evidence type="ECO:0000313" key="4">
    <source>
        <dbReference type="EMBL" id="CAL4888825.1"/>
    </source>
</evidence>
<protein>
    <submittedName>
        <fullName evidence="4">Uncharacterized protein</fullName>
    </submittedName>
</protein>
<proteinExistence type="inferred from homology"/>
<evidence type="ECO:0000256" key="2">
    <source>
        <dbReference type="ARBA" id="ARBA00022679"/>
    </source>
</evidence>
<evidence type="ECO:0000256" key="1">
    <source>
        <dbReference type="ARBA" id="ARBA00009861"/>
    </source>
</evidence>
<feature type="region of interest" description="Disordered" evidence="3">
    <location>
        <begin position="1"/>
        <end position="33"/>
    </location>
</feature>
<evidence type="ECO:0000313" key="5">
    <source>
        <dbReference type="Proteomes" id="UP001497457"/>
    </source>
</evidence>
<comment type="similarity">
    <text evidence="1">Belongs to the plant acyltransferase family.</text>
</comment>
<reference evidence="5" key="1">
    <citation type="submission" date="2024-06" db="EMBL/GenBank/DDBJ databases">
        <authorList>
            <person name="Ryan C."/>
        </authorList>
    </citation>
    <scope>NUCLEOTIDE SEQUENCE [LARGE SCALE GENOMIC DNA]</scope>
</reference>
<dbReference type="PANTHER" id="PTHR31147:SF66">
    <property type="entry name" value="OS05G0315700 PROTEIN"/>
    <property type="match status" value="1"/>
</dbReference>
<dbReference type="InterPro" id="IPR050898">
    <property type="entry name" value="Plant_acyltransferase"/>
</dbReference>
<keyword evidence="5" id="KW-1185">Reference proteome</keyword>
<evidence type="ECO:0000256" key="3">
    <source>
        <dbReference type="SAM" id="MobiDB-lite"/>
    </source>
</evidence>
<name>A0ABC8VFJ0_9POAL</name>
<reference evidence="4 5" key="2">
    <citation type="submission" date="2024-10" db="EMBL/GenBank/DDBJ databases">
        <authorList>
            <person name="Ryan C."/>
        </authorList>
    </citation>
    <scope>NUCLEOTIDE SEQUENCE [LARGE SCALE GENOMIC DNA]</scope>
</reference>
<dbReference type="GO" id="GO:0016747">
    <property type="term" value="F:acyltransferase activity, transferring groups other than amino-acyl groups"/>
    <property type="evidence" value="ECO:0007669"/>
    <property type="project" value="UniProtKB-ARBA"/>
</dbReference>